<dbReference type="OrthoDB" id="517007at2"/>
<dbReference type="PRINTS" id="PR00081">
    <property type="entry name" value="GDHRDH"/>
</dbReference>
<keyword evidence="3" id="KW-0614">Plasmid</keyword>
<sequence>MDDLGKIGSGERTVLVAGGSGGIGSAICRALARDGYDVALTYRRNAEAAERTAEAVREQGAKAWVHQVDLTDAQSTRALVRGLPRLDAVVYAAGPQIPMRYTAQIEPELFAEQLQRDAAACFNLLHPAIEPLRASRGSVVCLVTTALLRYATRDLLSAAPKGAVEQVVRAIAAEEGKYGVRANCVGVGVIQAGLLEDLIESGEYDKRALEAATRATPLRRFGSPEELADVVAFLAGPQSTYVTGQTIRVDGGYSV</sequence>
<proteinExistence type="inferred from homology"/>
<dbReference type="InterPro" id="IPR002347">
    <property type="entry name" value="SDR_fam"/>
</dbReference>
<dbReference type="KEGG" id="roz:CBI38_34415"/>
<name>A0A2S2C6J7_9NOCA</name>
<comment type="similarity">
    <text evidence="1">Belongs to the short-chain dehydrogenases/reductases (SDR) family.</text>
</comment>
<dbReference type="GO" id="GO:0016491">
    <property type="term" value="F:oxidoreductase activity"/>
    <property type="evidence" value="ECO:0007669"/>
    <property type="project" value="UniProtKB-KW"/>
</dbReference>
<dbReference type="PANTHER" id="PTHR43639">
    <property type="entry name" value="OXIDOREDUCTASE, SHORT-CHAIN DEHYDROGENASE/REDUCTASE FAMILY (AFU_ORTHOLOGUE AFUA_5G02870)"/>
    <property type="match status" value="1"/>
</dbReference>
<evidence type="ECO:0000256" key="2">
    <source>
        <dbReference type="ARBA" id="ARBA00023002"/>
    </source>
</evidence>
<accession>A0A2S2C6J7</accession>
<evidence type="ECO:0000313" key="4">
    <source>
        <dbReference type="Proteomes" id="UP000245711"/>
    </source>
</evidence>
<dbReference type="InterPro" id="IPR036291">
    <property type="entry name" value="NAD(P)-bd_dom_sf"/>
</dbReference>
<dbReference type="SUPFAM" id="SSF51735">
    <property type="entry name" value="NAD(P)-binding Rossmann-fold domains"/>
    <property type="match status" value="1"/>
</dbReference>
<keyword evidence="2" id="KW-0560">Oxidoreductase</keyword>
<dbReference type="Pfam" id="PF13561">
    <property type="entry name" value="adh_short_C2"/>
    <property type="match status" value="1"/>
</dbReference>
<reference evidence="3 4" key="1">
    <citation type="submission" date="2017-05" db="EMBL/GenBank/DDBJ databases">
        <title>Isolation of Rhodococcus sp. S2-17 biodegrading of BP-3.</title>
        <authorList>
            <person name="Lee Y."/>
            <person name="Kim K.H."/>
            <person name="Chun B.H."/>
            <person name="Jung H.S."/>
            <person name="Jeon C.O."/>
        </authorList>
    </citation>
    <scope>NUCLEOTIDE SEQUENCE [LARGE SCALE GENOMIC DNA]</scope>
    <source>
        <strain evidence="3 4">S2-17</strain>
        <plasmid evidence="4">prb98</plasmid>
    </source>
</reference>
<dbReference type="PANTHER" id="PTHR43639:SF1">
    <property type="entry name" value="SHORT-CHAIN DEHYDROGENASE_REDUCTASE FAMILY PROTEIN"/>
    <property type="match status" value="1"/>
</dbReference>
<dbReference type="Proteomes" id="UP000245711">
    <property type="component" value="Plasmid pRB98"/>
</dbReference>
<evidence type="ECO:0000256" key="1">
    <source>
        <dbReference type="ARBA" id="ARBA00006484"/>
    </source>
</evidence>
<geneLocation type="plasmid" evidence="4">
    <name>prb98</name>
</geneLocation>
<organism evidence="3 4">
    <name type="scientific">Rhodococcus oxybenzonivorans</name>
    <dbReference type="NCBI Taxonomy" id="1990687"/>
    <lineage>
        <taxon>Bacteria</taxon>
        <taxon>Bacillati</taxon>
        <taxon>Actinomycetota</taxon>
        <taxon>Actinomycetes</taxon>
        <taxon>Mycobacteriales</taxon>
        <taxon>Nocardiaceae</taxon>
        <taxon>Rhodococcus</taxon>
    </lineage>
</organism>
<dbReference type="AlphaFoldDB" id="A0A2S2C6J7"/>
<protein>
    <submittedName>
        <fullName evidence="3">Short-chain dehydrogenase</fullName>
    </submittedName>
</protein>
<dbReference type="Gene3D" id="3.40.50.720">
    <property type="entry name" value="NAD(P)-binding Rossmann-like Domain"/>
    <property type="match status" value="1"/>
</dbReference>
<dbReference type="RefSeq" id="WP_109335934.1">
    <property type="nucleotide sequence ID" value="NZ_CP021355.1"/>
</dbReference>
<keyword evidence="4" id="KW-1185">Reference proteome</keyword>
<evidence type="ECO:0000313" key="3">
    <source>
        <dbReference type="EMBL" id="AWK76485.1"/>
    </source>
</evidence>
<dbReference type="EMBL" id="CP021355">
    <property type="protein sequence ID" value="AWK76485.1"/>
    <property type="molecule type" value="Genomic_DNA"/>
</dbReference>
<gene>
    <name evidence="3" type="ORF">CBI38_34415</name>
</gene>